<evidence type="ECO:0000256" key="4">
    <source>
        <dbReference type="ARBA" id="ARBA00022692"/>
    </source>
</evidence>
<keyword evidence="3 11" id="KW-0813">Transport</keyword>
<dbReference type="EMBL" id="FQNF01000169">
    <property type="protein sequence ID" value="SGZ41824.1"/>
    <property type="molecule type" value="Genomic_DNA"/>
</dbReference>
<feature type="transmembrane region" description="Helical" evidence="12">
    <location>
        <begin position="354"/>
        <end position="376"/>
    </location>
</feature>
<keyword evidence="4 10" id="KW-0812">Transmembrane</keyword>
<keyword evidence="7 12" id="KW-1133">Transmembrane helix</keyword>
<feature type="repeat" description="Solcar" evidence="10">
    <location>
        <begin position="85"/>
        <end position="176"/>
    </location>
</feature>
<keyword evidence="5" id="KW-0677">Repeat</keyword>
<dbReference type="OrthoDB" id="270584at2759"/>
<keyword evidence="6" id="KW-0999">Mitochondrion inner membrane</keyword>
<feature type="repeat" description="Solcar" evidence="10">
    <location>
        <begin position="298"/>
        <end position="382"/>
    </location>
</feature>
<keyword evidence="8" id="KW-0496">Mitochondrion</keyword>
<accession>A0A1L0B5I8</accession>
<keyword evidence="9 10" id="KW-0472">Membrane</keyword>
<dbReference type="PRINTS" id="PR00926">
    <property type="entry name" value="MITOCARRIER"/>
</dbReference>
<dbReference type="FunFam" id="1.50.40.10:FF:000151">
    <property type="entry name" value="LEU5p Mitochondrial carrier protein"/>
    <property type="match status" value="1"/>
</dbReference>
<comment type="subcellular location">
    <subcellularLocation>
        <location evidence="1">Mitochondrion inner membrane</location>
        <topology evidence="1">Multi-pass membrane protein</topology>
    </subcellularLocation>
</comment>
<reference evidence="14" key="1">
    <citation type="submission" date="2016-11" db="EMBL/GenBank/DDBJ databases">
        <authorList>
            <person name="Guldener U."/>
        </authorList>
    </citation>
    <scope>NUCLEOTIDE SEQUENCE [LARGE SCALE GENOMIC DNA]</scope>
</reference>
<protein>
    <submittedName>
        <fullName evidence="13">Related to Mitochondrial carrier protein LEU5</fullName>
    </submittedName>
</protein>
<evidence type="ECO:0000256" key="1">
    <source>
        <dbReference type="ARBA" id="ARBA00004448"/>
    </source>
</evidence>
<proteinExistence type="inferred from homology"/>
<dbReference type="InterPro" id="IPR023395">
    <property type="entry name" value="MCP_dom_sf"/>
</dbReference>
<dbReference type="GO" id="GO:0005743">
    <property type="term" value="C:mitochondrial inner membrane"/>
    <property type="evidence" value="ECO:0007669"/>
    <property type="project" value="UniProtKB-SubCell"/>
</dbReference>
<dbReference type="Gene3D" id="1.50.40.10">
    <property type="entry name" value="Mitochondrial carrier domain"/>
    <property type="match status" value="1"/>
</dbReference>
<dbReference type="PROSITE" id="PS50920">
    <property type="entry name" value="SOLCAR"/>
    <property type="match status" value="3"/>
</dbReference>
<evidence type="ECO:0000256" key="3">
    <source>
        <dbReference type="ARBA" id="ARBA00022448"/>
    </source>
</evidence>
<dbReference type="AlphaFoldDB" id="A0A1L0B5I8"/>
<dbReference type="PANTHER" id="PTHR24089">
    <property type="entry name" value="SOLUTE CARRIER FAMILY 25"/>
    <property type="match status" value="1"/>
</dbReference>
<organism evidence="13 14">
    <name type="scientific">Hanseniaspora guilliermondii</name>
    <dbReference type="NCBI Taxonomy" id="56406"/>
    <lineage>
        <taxon>Eukaryota</taxon>
        <taxon>Fungi</taxon>
        <taxon>Dikarya</taxon>
        <taxon>Ascomycota</taxon>
        <taxon>Saccharomycotina</taxon>
        <taxon>Saccharomycetes</taxon>
        <taxon>Saccharomycodales</taxon>
        <taxon>Saccharomycodaceae</taxon>
        <taxon>Hanseniaspora</taxon>
    </lineage>
</organism>
<evidence type="ECO:0000256" key="12">
    <source>
        <dbReference type="SAM" id="Phobius"/>
    </source>
</evidence>
<name>A0A1L0B5I8_9ASCO</name>
<sequence>MNDDNDSLNKKKSIKVSYKNETINPFLNNLTQSTNQNILPNHITKSNLHDPDLIQHGIDSNDKLPNSNSNLNIRNFHQVDKNTLNYVLKSGFAGGVAGVCAKSLIAPLDRIKILFQTGNPHFLQYRGSMNGLLRAFHHISVVDGFRGFYQGHSATLIRIFPYAGIKFITYEQLRNFFIPSQQYETHFRRLVSGSLAGLSSVFLTYPLDLVRVKMAYITHRKDAHIIPLIKNIYNSSDCANSKKGIHNFYRGFMPTMYGMIPYAGVAFFVHDAMHDIFKSPLLRDIAVYEQKENGQALLNTWAELVSGGLAGMLSQTAAYPFEIIRRRLQVTKMSKLSCLSMAKLIYKEQGIKSFYVGLSIGYIKVMPMVACSFYIYEQMKWLLHI</sequence>
<dbReference type="InterPro" id="IPR002067">
    <property type="entry name" value="MCP"/>
</dbReference>
<dbReference type="Proteomes" id="UP000183365">
    <property type="component" value="Unassembled WGS sequence"/>
</dbReference>
<dbReference type="InterPro" id="IPR002167">
    <property type="entry name" value="GDC-like"/>
</dbReference>
<dbReference type="GO" id="GO:0015228">
    <property type="term" value="F:coenzyme A transmembrane transporter activity"/>
    <property type="evidence" value="ECO:0007669"/>
    <property type="project" value="EnsemblFungi"/>
</dbReference>
<evidence type="ECO:0000256" key="7">
    <source>
        <dbReference type="ARBA" id="ARBA00022989"/>
    </source>
</evidence>
<dbReference type="SUPFAM" id="SSF103506">
    <property type="entry name" value="Mitochondrial carrier"/>
    <property type="match status" value="1"/>
</dbReference>
<gene>
    <name evidence="13" type="ORF">HGUI_04025</name>
</gene>
<evidence type="ECO:0000313" key="13">
    <source>
        <dbReference type="EMBL" id="SGZ41824.1"/>
    </source>
</evidence>
<evidence type="ECO:0000256" key="11">
    <source>
        <dbReference type="RuleBase" id="RU000488"/>
    </source>
</evidence>
<dbReference type="Pfam" id="PF00153">
    <property type="entry name" value="Mito_carr"/>
    <property type="match status" value="3"/>
</dbReference>
<evidence type="ECO:0000256" key="9">
    <source>
        <dbReference type="ARBA" id="ARBA00023136"/>
    </source>
</evidence>
<keyword evidence="14" id="KW-1185">Reference proteome</keyword>
<comment type="similarity">
    <text evidence="2 11">Belongs to the mitochondrial carrier (TC 2.A.29) family.</text>
</comment>
<dbReference type="PRINTS" id="PR00928">
    <property type="entry name" value="GRAVESDC"/>
</dbReference>
<feature type="repeat" description="Solcar" evidence="10">
    <location>
        <begin position="184"/>
        <end position="276"/>
    </location>
</feature>
<evidence type="ECO:0000256" key="6">
    <source>
        <dbReference type="ARBA" id="ARBA00022792"/>
    </source>
</evidence>
<evidence type="ECO:0000256" key="2">
    <source>
        <dbReference type="ARBA" id="ARBA00006375"/>
    </source>
</evidence>
<evidence type="ECO:0000256" key="5">
    <source>
        <dbReference type="ARBA" id="ARBA00022737"/>
    </source>
</evidence>
<dbReference type="VEuPathDB" id="FungiDB:HGUI_04025"/>
<evidence type="ECO:0000256" key="10">
    <source>
        <dbReference type="PROSITE-ProRule" id="PRU00282"/>
    </source>
</evidence>
<dbReference type="InterPro" id="IPR018108">
    <property type="entry name" value="MCP_transmembrane"/>
</dbReference>
<evidence type="ECO:0000313" key="14">
    <source>
        <dbReference type="Proteomes" id="UP000183365"/>
    </source>
</evidence>
<evidence type="ECO:0000256" key="8">
    <source>
        <dbReference type="ARBA" id="ARBA00023128"/>
    </source>
</evidence>